<evidence type="ECO:0000313" key="2">
    <source>
        <dbReference type="Proteomes" id="UP001558850"/>
    </source>
</evidence>
<organism evidence="1 2">
    <name type="scientific">Paraburkholderia phymatum</name>
    <dbReference type="NCBI Taxonomy" id="148447"/>
    <lineage>
        <taxon>Bacteria</taxon>
        <taxon>Pseudomonadati</taxon>
        <taxon>Pseudomonadota</taxon>
        <taxon>Betaproteobacteria</taxon>
        <taxon>Burkholderiales</taxon>
        <taxon>Burkholderiaceae</taxon>
        <taxon>Paraburkholderia</taxon>
    </lineage>
</organism>
<dbReference type="Proteomes" id="UP001558850">
    <property type="component" value="Unassembled WGS sequence"/>
</dbReference>
<dbReference type="EMBL" id="JBFRCH010000003">
    <property type="protein sequence ID" value="MEX3931624.1"/>
    <property type="molecule type" value="Genomic_DNA"/>
</dbReference>
<protein>
    <submittedName>
        <fullName evidence="1">Uncharacterized protein</fullName>
    </submittedName>
</protein>
<reference evidence="1" key="1">
    <citation type="submission" date="2024-07" db="EMBL/GenBank/DDBJ databases">
        <title>A survey of Mimosa microsymbionts across Brazilian biomes reveals a high diversity of Paraburkholderia nodulating endemic species, but also that Cupriavidus is common as a symbiont of widespread species.</title>
        <authorList>
            <person name="Rouws L."/>
            <person name="Barauna A."/>
            <person name="Beukes C."/>
            <person name="Rouws J.R.C."/>
            <person name="De Faria S.M."/>
            <person name="Gross E."/>
            <person name="Bueno Dos Reis Junior F."/>
            <person name="Simon M.F."/>
            <person name="Maluk M."/>
            <person name="Odee D.W."/>
            <person name="Kenicer G."/>
            <person name="Young J.P.W."/>
            <person name="Reis V.M."/>
            <person name="Zilli J."/>
            <person name="James E.K."/>
        </authorList>
    </citation>
    <scope>NUCLEOTIDE SEQUENCE</scope>
    <source>
        <strain evidence="1">EG181B</strain>
    </source>
</reference>
<evidence type="ECO:0000313" key="1">
    <source>
        <dbReference type="EMBL" id="MEX3931624.1"/>
    </source>
</evidence>
<keyword evidence="2" id="KW-1185">Reference proteome</keyword>
<name>A0ACC6TWA8_9BURK</name>
<gene>
    <name evidence="1" type="ORF">AB4Y32_07355</name>
</gene>
<accession>A0ACC6TWA8</accession>
<sequence length="108" mass="12078">MQPVVMNLFPPDSVSDPRQLRSPDNPFGNAGDSLVSQMLDRAEEICNSQDKRIASDQNAYARSRSSTARLLSLLDLQRDLDHMQETAAMAKNVAEKFDQALNTLTQRN</sequence>
<proteinExistence type="predicted"/>
<comment type="caution">
    <text evidence="1">The sequence shown here is derived from an EMBL/GenBank/DDBJ whole genome shotgun (WGS) entry which is preliminary data.</text>
</comment>